<accession>A0AAW0JM43</accession>
<dbReference type="SMART" id="SM00823">
    <property type="entry name" value="PKS_PP"/>
    <property type="match status" value="1"/>
</dbReference>
<keyword evidence="6" id="KW-0150">Chloroplast</keyword>
<dbReference type="InterPro" id="IPR009081">
    <property type="entry name" value="PP-bd_ACP"/>
</dbReference>
<evidence type="ECO:0000256" key="4">
    <source>
        <dbReference type="ARBA" id="ARBA00022450"/>
    </source>
</evidence>
<dbReference type="NCBIfam" id="NF002148">
    <property type="entry name" value="PRK00982.1-2"/>
    <property type="match status" value="1"/>
</dbReference>
<sequence length="154" mass="16245">MASVTGTSISMVSFKASLAPSSRISNLKSVSFPISGKSFTTLRMQPARFHISCACLYVDVTSNKNANAPVQAKPETVTKVCEIVKKQLALPDDSAVTGESKFAALGADSLDTVEIVMGLEEEFGISVEEDSAQSIATVQDAADLIENLIEKKGA</sequence>
<dbReference type="PROSITE" id="PS00012">
    <property type="entry name" value="PHOSPHOPANTETHEINE"/>
    <property type="match status" value="1"/>
</dbReference>
<evidence type="ECO:0000313" key="16">
    <source>
        <dbReference type="Proteomes" id="UP000237347"/>
    </source>
</evidence>
<dbReference type="NCBIfam" id="TIGR00517">
    <property type="entry name" value="acyl_carrier"/>
    <property type="match status" value="1"/>
</dbReference>
<dbReference type="PROSITE" id="PS50075">
    <property type="entry name" value="CARRIER"/>
    <property type="match status" value="1"/>
</dbReference>
<evidence type="ECO:0000256" key="9">
    <source>
        <dbReference type="ARBA" id="ARBA00022832"/>
    </source>
</evidence>
<dbReference type="InterPro" id="IPR020806">
    <property type="entry name" value="PKS_PP-bd"/>
</dbReference>
<evidence type="ECO:0000256" key="8">
    <source>
        <dbReference type="ARBA" id="ARBA00022640"/>
    </source>
</evidence>
<organism evidence="15 16">
    <name type="scientific">Quercus suber</name>
    <name type="common">Cork oak</name>
    <dbReference type="NCBI Taxonomy" id="58331"/>
    <lineage>
        <taxon>Eukaryota</taxon>
        <taxon>Viridiplantae</taxon>
        <taxon>Streptophyta</taxon>
        <taxon>Embryophyta</taxon>
        <taxon>Tracheophyta</taxon>
        <taxon>Spermatophyta</taxon>
        <taxon>Magnoliopsida</taxon>
        <taxon>eudicotyledons</taxon>
        <taxon>Gunneridae</taxon>
        <taxon>Pentapetalae</taxon>
        <taxon>rosids</taxon>
        <taxon>fabids</taxon>
        <taxon>Fagales</taxon>
        <taxon>Fagaceae</taxon>
        <taxon>Quercus</taxon>
    </lineage>
</organism>
<name>A0AAW0JM43_QUESU</name>
<dbReference type="HAMAP" id="MF_01217">
    <property type="entry name" value="Acyl_carrier"/>
    <property type="match status" value="1"/>
</dbReference>
<dbReference type="Pfam" id="PF00550">
    <property type="entry name" value="PP-binding"/>
    <property type="match status" value="1"/>
</dbReference>
<keyword evidence="11" id="KW-0443">Lipid metabolism</keyword>
<dbReference type="Proteomes" id="UP000237347">
    <property type="component" value="Unassembled WGS sequence"/>
</dbReference>
<comment type="function">
    <text evidence="1 13">Carrier of the growing fatty acid chain in fatty acid biosynthesis.</text>
</comment>
<dbReference type="InterPro" id="IPR044813">
    <property type="entry name" value="ACP_chloroplastic"/>
</dbReference>
<evidence type="ECO:0000256" key="10">
    <source>
        <dbReference type="ARBA" id="ARBA00022946"/>
    </source>
</evidence>
<evidence type="ECO:0000256" key="11">
    <source>
        <dbReference type="ARBA" id="ARBA00023098"/>
    </source>
</evidence>
<comment type="similarity">
    <text evidence="3">Belongs to the acyl carrier protein (ACP) family.</text>
</comment>
<evidence type="ECO:0000256" key="12">
    <source>
        <dbReference type="ARBA" id="ARBA00023160"/>
    </source>
</evidence>
<evidence type="ECO:0000256" key="1">
    <source>
        <dbReference type="ARBA" id="ARBA00003180"/>
    </source>
</evidence>
<keyword evidence="16" id="KW-1185">Reference proteome</keyword>
<keyword evidence="7" id="KW-0597">Phosphoprotein</keyword>
<dbReference type="FunFam" id="1.10.1200.10:FF:000017">
    <property type="entry name" value="Acyl carrier protein"/>
    <property type="match status" value="1"/>
</dbReference>
<reference evidence="15 16" key="1">
    <citation type="journal article" date="2018" name="Sci. Data">
        <title>The draft genome sequence of cork oak.</title>
        <authorList>
            <person name="Ramos A.M."/>
            <person name="Usie A."/>
            <person name="Barbosa P."/>
            <person name="Barros P.M."/>
            <person name="Capote T."/>
            <person name="Chaves I."/>
            <person name="Simoes F."/>
            <person name="Abreu I."/>
            <person name="Carrasquinho I."/>
            <person name="Faro C."/>
            <person name="Guimaraes J.B."/>
            <person name="Mendonca D."/>
            <person name="Nobrega F."/>
            <person name="Rodrigues L."/>
            <person name="Saibo N.J.M."/>
            <person name="Varela M.C."/>
            <person name="Egas C."/>
            <person name="Matos J."/>
            <person name="Miguel C.M."/>
            <person name="Oliveira M.M."/>
            <person name="Ricardo C.P."/>
            <person name="Goncalves S."/>
        </authorList>
    </citation>
    <scope>NUCLEOTIDE SEQUENCE [LARGE SCALE GENOMIC DNA]</scope>
    <source>
        <strain evidence="16">cv. HL8</strain>
    </source>
</reference>
<feature type="domain" description="Carrier" evidence="14">
    <location>
        <begin position="74"/>
        <end position="149"/>
    </location>
</feature>
<dbReference type="InterPro" id="IPR006162">
    <property type="entry name" value="Ppantetheine_attach_site"/>
</dbReference>
<dbReference type="SUPFAM" id="SSF47336">
    <property type="entry name" value="ACP-like"/>
    <property type="match status" value="1"/>
</dbReference>
<dbReference type="InterPro" id="IPR036736">
    <property type="entry name" value="ACP-like_sf"/>
</dbReference>
<evidence type="ECO:0000256" key="2">
    <source>
        <dbReference type="ARBA" id="ARBA00004229"/>
    </source>
</evidence>
<dbReference type="Gene3D" id="1.10.1200.10">
    <property type="entry name" value="ACP-like"/>
    <property type="match status" value="1"/>
</dbReference>
<keyword evidence="5 13" id="KW-0444">Lipid biosynthesis</keyword>
<keyword evidence="12 13" id="KW-0275">Fatty acid biosynthesis</keyword>
<evidence type="ECO:0000313" key="15">
    <source>
        <dbReference type="EMBL" id="KAK7827562.1"/>
    </source>
</evidence>
<keyword evidence="8" id="KW-0934">Plastid</keyword>
<evidence type="ECO:0000256" key="5">
    <source>
        <dbReference type="ARBA" id="ARBA00022516"/>
    </source>
</evidence>
<protein>
    <recommendedName>
        <fullName evidence="13">Acyl carrier protein</fullName>
    </recommendedName>
</protein>
<evidence type="ECO:0000256" key="13">
    <source>
        <dbReference type="RuleBase" id="RU000722"/>
    </source>
</evidence>
<dbReference type="GO" id="GO:0009507">
    <property type="term" value="C:chloroplast"/>
    <property type="evidence" value="ECO:0007669"/>
    <property type="project" value="UniProtKB-SubCell"/>
</dbReference>
<dbReference type="EMBL" id="PKMF04000521">
    <property type="protein sequence ID" value="KAK7827562.1"/>
    <property type="molecule type" value="Genomic_DNA"/>
</dbReference>
<comment type="subcellular location">
    <subcellularLocation>
        <location evidence="2">Plastid</location>
        <location evidence="2">Chloroplast</location>
    </subcellularLocation>
</comment>
<comment type="caution">
    <text evidence="15">The sequence shown here is derived from an EMBL/GenBank/DDBJ whole genome shotgun (WGS) entry which is preliminary data.</text>
</comment>
<evidence type="ECO:0000256" key="7">
    <source>
        <dbReference type="ARBA" id="ARBA00022553"/>
    </source>
</evidence>
<evidence type="ECO:0000256" key="6">
    <source>
        <dbReference type="ARBA" id="ARBA00022528"/>
    </source>
</evidence>
<evidence type="ECO:0000259" key="14">
    <source>
        <dbReference type="PROSITE" id="PS50075"/>
    </source>
</evidence>
<dbReference type="InterPro" id="IPR003231">
    <property type="entry name" value="ACP"/>
</dbReference>
<evidence type="ECO:0000256" key="3">
    <source>
        <dbReference type="ARBA" id="ARBA00010930"/>
    </source>
</evidence>
<dbReference type="GO" id="GO:0031177">
    <property type="term" value="F:phosphopantetheine binding"/>
    <property type="evidence" value="ECO:0007669"/>
    <property type="project" value="InterPro"/>
</dbReference>
<proteinExistence type="inferred from homology"/>
<keyword evidence="10" id="KW-0809">Transit peptide</keyword>
<keyword evidence="9" id="KW-0276">Fatty acid metabolism</keyword>
<dbReference type="AlphaFoldDB" id="A0AAW0JM43"/>
<keyword evidence="4 13" id="KW-0596">Phosphopantetheine</keyword>
<dbReference type="GO" id="GO:0000036">
    <property type="term" value="F:acyl carrier activity"/>
    <property type="evidence" value="ECO:0007669"/>
    <property type="project" value="InterPro"/>
</dbReference>
<gene>
    <name evidence="15" type="primary">ACP1_1</name>
    <name evidence="15" type="ORF">CFP56_031130</name>
</gene>
<dbReference type="PANTHER" id="PTHR46153:SF29">
    <property type="entry name" value="ACYL CARRIER PROTEIN"/>
    <property type="match status" value="1"/>
</dbReference>
<dbReference type="PANTHER" id="PTHR46153">
    <property type="entry name" value="ACYL CARRIER PROTEIN"/>
    <property type="match status" value="1"/>
</dbReference>